<accession>A0A2H0KMX1</accession>
<feature type="domain" description="GIY-YIG" evidence="1">
    <location>
        <begin position="1"/>
        <end position="75"/>
    </location>
</feature>
<sequence>MYFVYAIKSQKDGRIYVGLSSNIQKRVTEHNAGYVFSTKGFRPWKLIYKEDVINRKEARIREKYFKSGFGKELLKSIPL</sequence>
<keyword evidence="2" id="KW-0255">Endonuclease</keyword>
<protein>
    <submittedName>
        <fullName evidence="2">Endonuclease</fullName>
    </submittedName>
</protein>
<proteinExistence type="predicted"/>
<evidence type="ECO:0000259" key="1">
    <source>
        <dbReference type="PROSITE" id="PS50164"/>
    </source>
</evidence>
<keyword evidence="2" id="KW-0378">Hydrolase</keyword>
<organism evidence="2 3">
    <name type="scientific">Candidatus Roizmanbacteria bacterium CG11_big_fil_rev_8_21_14_0_20_35_14</name>
    <dbReference type="NCBI Taxonomy" id="1974855"/>
    <lineage>
        <taxon>Bacteria</taxon>
        <taxon>Candidatus Roizmaniibacteriota</taxon>
    </lineage>
</organism>
<dbReference type="CDD" id="cd10449">
    <property type="entry name" value="GIY-YIG_SLX1_like"/>
    <property type="match status" value="1"/>
</dbReference>
<name>A0A2H0KMX1_9BACT</name>
<dbReference type="GO" id="GO:0004519">
    <property type="term" value="F:endonuclease activity"/>
    <property type="evidence" value="ECO:0007669"/>
    <property type="project" value="UniProtKB-KW"/>
</dbReference>
<dbReference type="Gene3D" id="3.40.1440.10">
    <property type="entry name" value="GIY-YIG endonuclease"/>
    <property type="match status" value="1"/>
</dbReference>
<evidence type="ECO:0000313" key="2">
    <source>
        <dbReference type="EMBL" id="PIQ72598.1"/>
    </source>
</evidence>
<dbReference type="InterPro" id="IPR035901">
    <property type="entry name" value="GIY-YIG_endonuc_sf"/>
</dbReference>
<keyword evidence="2" id="KW-0540">Nuclease</keyword>
<comment type="caution">
    <text evidence="2">The sequence shown here is derived from an EMBL/GenBank/DDBJ whole genome shotgun (WGS) entry which is preliminary data.</text>
</comment>
<evidence type="ECO:0000313" key="3">
    <source>
        <dbReference type="Proteomes" id="UP000229570"/>
    </source>
</evidence>
<gene>
    <name evidence="2" type="ORF">COV86_02000</name>
</gene>
<dbReference type="AlphaFoldDB" id="A0A2H0KMX1"/>
<dbReference type="PROSITE" id="PS50164">
    <property type="entry name" value="GIY_YIG"/>
    <property type="match status" value="1"/>
</dbReference>
<dbReference type="Pfam" id="PF01541">
    <property type="entry name" value="GIY-YIG"/>
    <property type="match status" value="1"/>
</dbReference>
<dbReference type="Proteomes" id="UP000229570">
    <property type="component" value="Unassembled WGS sequence"/>
</dbReference>
<dbReference type="InterPro" id="IPR000305">
    <property type="entry name" value="GIY-YIG_endonuc"/>
</dbReference>
<reference evidence="2 3" key="1">
    <citation type="submission" date="2017-09" db="EMBL/GenBank/DDBJ databases">
        <title>Depth-based differentiation of microbial function through sediment-hosted aquifers and enrichment of novel symbionts in the deep terrestrial subsurface.</title>
        <authorList>
            <person name="Probst A.J."/>
            <person name="Ladd B."/>
            <person name="Jarett J.K."/>
            <person name="Geller-Mcgrath D.E."/>
            <person name="Sieber C.M."/>
            <person name="Emerson J.B."/>
            <person name="Anantharaman K."/>
            <person name="Thomas B.C."/>
            <person name="Malmstrom R."/>
            <person name="Stieglmeier M."/>
            <person name="Klingl A."/>
            <person name="Woyke T."/>
            <person name="Ryan C.M."/>
            <person name="Banfield J.F."/>
        </authorList>
    </citation>
    <scope>NUCLEOTIDE SEQUENCE [LARGE SCALE GENOMIC DNA]</scope>
    <source>
        <strain evidence="2">CG11_big_fil_rev_8_21_14_0_20_35_14</strain>
    </source>
</reference>
<dbReference type="SUPFAM" id="SSF82771">
    <property type="entry name" value="GIY-YIG endonuclease"/>
    <property type="match status" value="1"/>
</dbReference>
<dbReference type="EMBL" id="PCVL01000025">
    <property type="protein sequence ID" value="PIQ72598.1"/>
    <property type="molecule type" value="Genomic_DNA"/>
</dbReference>